<feature type="compositionally biased region" description="Basic and acidic residues" evidence="4">
    <location>
        <begin position="191"/>
        <end position="222"/>
    </location>
</feature>
<sequence length="300" mass="34624">MKISAGGSIRNYMGFAQREFAKAERRLITFLGSGEAVNKVISCVEIMKRKHKDPLHQINKIFFKMKEDIWEPKEEDLDRLKVTRHIPAISVLLSKDPLDVNEPGLVLSLCLHISKFDLFQQRAVTRACVCACLSFTLYETASDYMRKIHTHCQWYCTNPRDHLKKSGEEERQKPMQTGKTMSGRKGQSYSRVEDLEGERDKNRKGPAKETKVTKNINKDSRTKVSPQNRPVQPRTKITQRRRRATDEVILHWESEQSTSSKASQIDPAEKTNPVETKTLEGTKKSLRSFPRRGKDEIQHE</sequence>
<dbReference type="GO" id="GO:0003723">
    <property type="term" value="F:RNA binding"/>
    <property type="evidence" value="ECO:0007669"/>
    <property type="project" value="TreeGrafter"/>
</dbReference>
<proteinExistence type="inferred from homology"/>
<organism evidence="6 7">
    <name type="scientific">Stichopus japonicus</name>
    <name type="common">Sea cucumber</name>
    <dbReference type="NCBI Taxonomy" id="307972"/>
    <lineage>
        <taxon>Eukaryota</taxon>
        <taxon>Metazoa</taxon>
        <taxon>Echinodermata</taxon>
        <taxon>Eleutherozoa</taxon>
        <taxon>Echinozoa</taxon>
        <taxon>Holothuroidea</taxon>
        <taxon>Aspidochirotacea</taxon>
        <taxon>Aspidochirotida</taxon>
        <taxon>Stichopodidae</taxon>
        <taxon>Apostichopus</taxon>
    </lineage>
</organism>
<keyword evidence="7" id="KW-1185">Reference proteome</keyword>
<dbReference type="OrthoDB" id="424402at2759"/>
<feature type="compositionally biased region" description="Basic and acidic residues" evidence="4">
    <location>
        <begin position="244"/>
        <end position="254"/>
    </location>
</feature>
<dbReference type="EMBL" id="MRZV01000392">
    <property type="protein sequence ID" value="PIK51052.1"/>
    <property type="molecule type" value="Genomic_DNA"/>
</dbReference>
<dbReference type="InterPro" id="IPR002775">
    <property type="entry name" value="DNA/RNA-bd_Alba-like"/>
</dbReference>
<feature type="domain" description="DNA/RNA-binding protein Alba-like" evidence="5">
    <location>
        <begin position="1"/>
        <end position="61"/>
    </location>
</feature>
<dbReference type="GO" id="GO:0005634">
    <property type="term" value="C:nucleus"/>
    <property type="evidence" value="ECO:0007669"/>
    <property type="project" value="UniProtKB-SubCell"/>
</dbReference>
<comment type="similarity">
    <text evidence="2">Belongs to the histone-like Alba family.</text>
</comment>
<evidence type="ECO:0000256" key="2">
    <source>
        <dbReference type="ARBA" id="ARBA00008018"/>
    </source>
</evidence>
<dbReference type="STRING" id="307972.A0A2G8KSU7"/>
<feature type="compositionally biased region" description="Basic and acidic residues" evidence="4">
    <location>
        <begin position="164"/>
        <end position="173"/>
    </location>
</feature>
<accession>A0A2G8KSU7</accession>
<dbReference type="Gene3D" id="3.30.110.20">
    <property type="entry name" value="Alba-like domain"/>
    <property type="match status" value="1"/>
</dbReference>
<dbReference type="InterPro" id="IPR036882">
    <property type="entry name" value="Alba-like_dom_sf"/>
</dbReference>
<dbReference type="PANTHER" id="PTHR13516:SF4">
    <property type="entry name" value="FI09323P"/>
    <property type="match status" value="1"/>
</dbReference>
<feature type="compositionally biased region" description="Polar residues" evidence="4">
    <location>
        <begin position="174"/>
        <end position="190"/>
    </location>
</feature>
<dbReference type="SUPFAM" id="SSF82704">
    <property type="entry name" value="AlbA-like"/>
    <property type="match status" value="1"/>
</dbReference>
<evidence type="ECO:0000313" key="6">
    <source>
        <dbReference type="EMBL" id="PIK51052.1"/>
    </source>
</evidence>
<reference evidence="6 7" key="1">
    <citation type="journal article" date="2017" name="PLoS Biol.">
        <title>The sea cucumber genome provides insights into morphological evolution and visceral regeneration.</title>
        <authorList>
            <person name="Zhang X."/>
            <person name="Sun L."/>
            <person name="Yuan J."/>
            <person name="Sun Y."/>
            <person name="Gao Y."/>
            <person name="Zhang L."/>
            <person name="Li S."/>
            <person name="Dai H."/>
            <person name="Hamel J.F."/>
            <person name="Liu C."/>
            <person name="Yu Y."/>
            <person name="Liu S."/>
            <person name="Lin W."/>
            <person name="Guo K."/>
            <person name="Jin S."/>
            <person name="Xu P."/>
            <person name="Storey K.B."/>
            <person name="Huan P."/>
            <person name="Zhang T."/>
            <person name="Zhou Y."/>
            <person name="Zhang J."/>
            <person name="Lin C."/>
            <person name="Li X."/>
            <person name="Xing L."/>
            <person name="Huo D."/>
            <person name="Sun M."/>
            <person name="Wang L."/>
            <person name="Mercier A."/>
            <person name="Li F."/>
            <person name="Yang H."/>
            <person name="Xiang J."/>
        </authorList>
    </citation>
    <scope>NUCLEOTIDE SEQUENCE [LARGE SCALE GENOMIC DNA]</scope>
    <source>
        <strain evidence="6">Shaxun</strain>
        <tissue evidence="6">Muscle</tissue>
    </source>
</reference>
<comment type="caution">
    <text evidence="6">The sequence shown here is derived from an EMBL/GenBank/DDBJ whole genome shotgun (WGS) entry which is preliminary data.</text>
</comment>
<dbReference type="InterPro" id="IPR051958">
    <property type="entry name" value="Alba-like_NAB"/>
</dbReference>
<dbReference type="Proteomes" id="UP000230750">
    <property type="component" value="Unassembled WGS sequence"/>
</dbReference>
<dbReference type="Pfam" id="PF01918">
    <property type="entry name" value="Alba"/>
    <property type="match status" value="1"/>
</dbReference>
<gene>
    <name evidence="6" type="ORF">BSL78_12045</name>
</gene>
<dbReference type="GO" id="GO:0000172">
    <property type="term" value="C:ribonuclease MRP complex"/>
    <property type="evidence" value="ECO:0007669"/>
    <property type="project" value="TreeGrafter"/>
</dbReference>
<evidence type="ECO:0000259" key="5">
    <source>
        <dbReference type="Pfam" id="PF01918"/>
    </source>
</evidence>
<evidence type="ECO:0000256" key="4">
    <source>
        <dbReference type="SAM" id="MobiDB-lite"/>
    </source>
</evidence>
<dbReference type="AlphaFoldDB" id="A0A2G8KSU7"/>
<dbReference type="PANTHER" id="PTHR13516">
    <property type="entry name" value="RIBONUCLEASE P SUBUNIT P25"/>
    <property type="match status" value="1"/>
</dbReference>
<protein>
    <submittedName>
        <fullName evidence="6">Putative ribonuclease P protein subunit p25-like protein isoform X2</fullName>
    </submittedName>
</protein>
<evidence type="ECO:0000313" key="7">
    <source>
        <dbReference type="Proteomes" id="UP000230750"/>
    </source>
</evidence>
<evidence type="ECO:0000256" key="1">
    <source>
        <dbReference type="ARBA" id="ARBA00004123"/>
    </source>
</evidence>
<name>A0A2G8KSU7_STIJA</name>
<feature type="region of interest" description="Disordered" evidence="4">
    <location>
        <begin position="164"/>
        <end position="300"/>
    </location>
</feature>
<comment type="subcellular location">
    <subcellularLocation>
        <location evidence="1">Nucleus</location>
    </subcellularLocation>
</comment>
<evidence type="ECO:0000256" key="3">
    <source>
        <dbReference type="ARBA" id="ARBA00023242"/>
    </source>
</evidence>
<dbReference type="GO" id="GO:0001682">
    <property type="term" value="P:tRNA 5'-leader removal"/>
    <property type="evidence" value="ECO:0007669"/>
    <property type="project" value="TreeGrafter"/>
</dbReference>
<keyword evidence="3" id="KW-0539">Nucleus</keyword>